<dbReference type="AlphaFoldDB" id="A0A0J7ZFT5"/>
<reference evidence="2 3" key="1">
    <citation type="submission" date="2015-06" db="EMBL/GenBank/DDBJ databases">
        <authorList>
            <person name="Ju K.-S."/>
            <person name="Doroghazi J.R."/>
            <person name="Metcalf W.W."/>
        </authorList>
    </citation>
    <scope>NUCLEOTIDE SEQUENCE [LARGE SCALE GENOMIC DNA]</scope>
    <source>
        <strain evidence="2 3">NRRL 3414</strain>
    </source>
</reference>
<feature type="transmembrane region" description="Helical" evidence="1">
    <location>
        <begin position="159"/>
        <end position="179"/>
    </location>
</feature>
<feature type="transmembrane region" description="Helical" evidence="1">
    <location>
        <begin position="115"/>
        <end position="133"/>
    </location>
</feature>
<keyword evidence="1" id="KW-0812">Transmembrane</keyword>
<evidence type="ECO:0000256" key="1">
    <source>
        <dbReference type="SAM" id="Phobius"/>
    </source>
</evidence>
<dbReference type="OrthoDB" id="4214198at2"/>
<keyword evidence="1" id="KW-1133">Transmembrane helix</keyword>
<dbReference type="RefSeq" id="WP_048581230.1">
    <property type="nucleotide sequence ID" value="NZ_LFNT01000011.1"/>
</dbReference>
<dbReference type="EMBL" id="LFNT01000011">
    <property type="protein sequence ID" value="KMS74734.1"/>
    <property type="molecule type" value="Genomic_DNA"/>
</dbReference>
<evidence type="ECO:0000313" key="2">
    <source>
        <dbReference type="EMBL" id="KMS74734.1"/>
    </source>
</evidence>
<gene>
    <name evidence="2" type="ORF">ACM01_12455</name>
</gene>
<proteinExistence type="predicted"/>
<sequence length="183" mass="20179">MKRVLGWVSGVLLALVMAFWCVTATADMALSAGIYGTPGTYKVERCYDTDLSGKHSDYDCHGDFTPDRKTAADADYVPLEDTGRDYPDGTEFDARQGIEPETLQRVGFWGVVGELWQVSICVAVLAVLAYQAIKPRGADRRREDHRREPSRRQKAADRVGYAVLVAVPVGLLSWIAMVAEPTP</sequence>
<dbReference type="PATRIC" id="fig|1938.3.peg.946"/>
<keyword evidence="1" id="KW-0472">Membrane</keyword>
<evidence type="ECO:0000313" key="3">
    <source>
        <dbReference type="Proteomes" id="UP000037432"/>
    </source>
</evidence>
<dbReference type="Proteomes" id="UP000037432">
    <property type="component" value="Unassembled WGS sequence"/>
</dbReference>
<name>A0A0J7ZFT5_STRVR</name>
<comment type="caution">
    <text evidence="2">The sequence shown here is derived from an EMBL/GenBank/DDBJ whole genome shotgun (WGS) entry which is preliminary data.</text>
</comment>
<protein>
    <submittedName>
        <fullName evidence="2">Uncharacterized protein</fullName>
    </submittedName>
</protein>
<accession>A0A0J7ZFT5</accession>
<organism evidence="2 3">
    <name type="scientific">Streptomyces viridochromogenes</name>
    <dbReference type="NCBI Taxonomy" id="1938"/>
    <lineage>
        <taxon>Bacteria</taxon>
        <taxon>Bacillati</taxon>
        <taxon>Actinomycetota</taxon>
        <taxon>Actinomycetes</taxon>
        <taxon>Kitasatosporales</taxon>
        <taxon>Streptomycetaceae</taxon>
        <taxon>Streptomyces</taxon>
    </lineage>
</organism>